<feature type="non-terminal residue" evidence="2">
    <location>
        <position position="1"/>
    </location>
</feature>
<reference evidence="2 3" key="1">
    <citation type="journal article" date="2012" name="J. Bacteriol.">
        <title>Genome Sequence of the Antarctic Psychrophile Bacterium Planococcus antarcticus DSM 14505.</title>
        <authorList>
            <person name="Margolles A."/>
            <person name="Gueimonde M."/>
            <person name="Sanchez B."/>
        </authorList>
    </citation>
    <scope>NUCLEOTIDE SEQUENCE [LARGE SCALE GENOMIC DNA]</scope>
    <source>
        <strain evidence="2 3">DSM 14505</strain>
    </source>
</reference>
<proteinExistence type="predicted"/>
<organism evidence="2 3">
    <name type="scientific">Planococcus antarcticus DSM 14505</name>
    <dbReference type="NCBI Taxonomy" id="1185653"/>
    <lineage>
        <taxon>Bacteria</taxon>
        <taxon>Bacillati</taxon>
        <taxon>Bacillota</taxon>
        <taxon>Bacilli</taxon>
        <taxon>Bacillales</taxon>
        <taxon>Caryophanaceae</taxon>
        <taxon>Planococcus</taxon>
    </lineage>
</organism>
<evidence type="ECO:0000313" key="3">
    <source>
        <dbReference type="Proteomes" id="UP000004725"/>
    </source>
</evidence>
<accession>A0AA87LMW7</accession>
<evidence type="ECO:0000256" key="1">
    <source>
        <dbReference type="SAM" id="MobiDB-lite"/>
    </source>
</evidence>
<dbReference type="AlphaFoldDB" id="A0AA87LMW7"/>
<gene>
    <name evidence="2" type="ORF">A1A1_18996</name>
</gene>
<name>A0AA87LMW7_9BACL</name>
<feature type="region of interest" description="Disordered" evidence="1">
    <location>
        <begin position="1"/>
        <end position="20"/>
    </location>
</feature>
<protein>
    <submittedName>
        <fullName evidence="2">N-acetylmuramoyl-L-alanine amidase</fullName>
    </submittedName>
</protein>
<dbReference type="EMBL" id="AJYB01000144">
    <property type="protein sequence ID" value="EIM04918.1"/>
    <property type="molecule type" value="Genomic_DNA"/>
</dbReference>
<sequence>DAGHGGKNSTPGKRSPDGEYEWNFNNKVLLSFTIEIKNMKT</sequence>
<evidence type="ECO:0000313" key="2">
    <source>
        <dbReference type="EMBL" id="EIM04918.1"/>
    </source>
</evidence>
<comment type="caution">
    <text evidence="2">The sequence shown here is derived from an EMBL/GenBank/DDBJ whole genome shotgun (WGS) entry which is preliminary data.</text>
</comment>
<dbReference type="Proteomes" id="UP000004725">
    <property type="component" value="Unassembled WGS sequence"/>
</dbReference>